<gene>
    <name evidence="1" type="ORF">CALCODRAFT_429775</name>
</gene>
<sequence>MSTSRSSLLLHTARTLCAAFARSAPLAELQPLFTPSPTITEHGPRTPSVPFLATFSGPDALEQYMSILARCLTVSDAEYEEPMLDDGWEVVCVKARGTFTWVEGKGKGVRWNEEFVYLLSGFDGEGRVGVWEVWADPLSAWLASQGKRVDDA</sequence>
<dbReference type="Gene3D" id="3.10.450.50">
    <property type="match status" value="1"/>
</dbReference>
<evidence type="ECO:0000313" key="2">
    <source>
        <dbReference type="Proteomes" id="UP000076842"/>
    </source>
</evidence>
<dbReference type="Proteomes" id="UP000076842">
    <property type="component" value="Unassembled WGS sequence"/>
</dbReference>
<dbReference type="InParanoid" id="A0A165I6C4"/>
<dbReference type="InterPro" id="IPR032710">
    <property type="entry name" value="NTF2-like_dom_sf"/>
</dbReference>
<dbReference type="SUPFAM" id="SSF54427">
    <property type="entry name" value="NTF2-like"/>
    <property type="match status" value="1"/>
</dbReference>
<accession>A0A165I6C4</accession>
<name>A0A165I6C4_9BASI</name>
<evidence type="ECO:0000313" key="1">
    <source>
        <dbReference type="EMBL" id="KZT60186.1"/>
    </source>
</evidence>
<organism evidence="1 2">
    <name type="scientific">Calocera cornea HHB12733</name>
    <dbReference type="NCBI Taxonomy" id="1353952"/>
    <lineage>
        <taxon>Eukaryota</taxon>
        <taxon>Fungi</taxon>
        <taxon>Dikarya</taxon>
        <taxon>Basidiomycota</taxon>
        <taxon>Agaricomycotina</taxon>
        <taxon>Dacrymycetes</taxon>
        <taxon>Dacrymycetales</taxon>
        <taxon>Dacrymycetaceae</taxon>
        <taxon>Calocera</taxon>
    </lineage>
</organism>
<proteinExistence type="predicted"/>
<dbReference type="OrthoDB" id="3352776at2759"/>
<reference evidence="1 2" key="1">
    <citation type="journal article" date="2016" name="Mol. Biol. Evol.">
        <title>Comparative Genomics of Early-Diverging Mushroom-Forming Fungi Provides Insights into the Origins of Lignocellulose Decay Capabilities.</title>
        <authorList>
            <person name="Nagy L.G."/>
            <person name="Riley R."/>
            <person name="Tritt A."/>
            <person name="Adam C."/>
            <person name="Daum C."/>
            <person name="Floudas D."/>
            <person name="Sun H."/>
            <person name="Yadav J.S."/>
            <person name="Pangilinan J."/>
            <person name="Larsson K.H."/>
            <person name="Matsuura K."/>
            <person name="Barry K."/>
            <person name="Labutti K."/>
            <person name="Kuo R."/>
            <person name="Ohm R.A."/>
            <person name="Bhattacharya S.S."/>
            <person name="Shirouzu T."/>
            <person name="Yoshinaga Y."/>
            <person name="Martin F.M."/>
            <person name="Grigoriev I.V."/>
            <person name="Hibbett D.S."/>
        </authorList>
    </citation>
    <scope>NUCLEOTIDE SEQUENCE [LARGE SCALE GENOMIC DNA]</scope>
    <source>
        <strain evidence="1 2">HHB12733</strain>
    </source>
</reference>
<dbReference type="EMBL" id="KV423933">
    <property type="protein sequence ID" value="KZT60186.1"/>
    <property type="molecule type" value="Genomic_DNA"/>
</dbReference>
<evidence type="ECO:0008006" key="3">
    <source>
        <dbReference type="Google" id="ProtNLM"/>
    </source>
</evidence>
<keyword evidence="2" id="KW-1185">Reference proteome</keyword>
<dbReference type="AlphaFoldDB" id="A0A165I6C4"/>
<protein>
    <recommendedName>
        <fullName evidence="3">SnoaL-like domain-containing protein</fullName>
    </recommendedName>
</protein>